<protein>
    <submittedName>
        <fullName evidence="1">Class I SAM-dependent methyltransferase</fullName>
    </submittedName>
</protein>
<dbReference type="OrthoDB" id="9816564at2"/>
<dbReference type="SUPFAM" id="SSF53335">
    <property type="entry name" value="S-adenosyl-L-methionine-dependent methyltransferases"/>
    <property type="match status" value="1"/>
</dbReference>
<dbReference type="Proteomes" id="UP000322918">
    <property type="component" value="Unassembled WGS sequence"/>
</dbReference>
<dbReference type="GO" id="GO:0008168">
    <property type="term" value="F:methyltransferase activity"/>
    <property type="evidence" value="ECO:0007669"/>
    <property type="project" value="UniProtKB-KW"/>
</dbReference>
<evidence type="ECO:0000313" key="2">
    <source>
        <dbReference type="Proteomes" id="UP000322918"/>
    </source>
</evidence>
<keyword evidence="2" id="KW-1185">Reference proteome</keyword>
<organism evidence="1 2">
    <name type="scientific">Arcticibacter tournemirensis</name>
    <dbReference type="NCBI Taxonomy" id="699437"/>
    <lineage>
        <taxon>Bacteria</taxon>
        <taxon>Pseudomonadati</taxon>
        <taxon>Bacteroidota</taxon>
        <taxon>Sphingobacteriia</taxon>
        <taxon>Sphingobacteriales</taxon>
        <taxon>Sphingobacteriaceae</taxon>
        <taxon>Arcticibacter</taxon>
    </lineage>
</organism>
<reference evidence="1 2" key="1">
    <citation type="submission" date="2019-09" db="EMBL/GenBank/DDBJ databases">
        <title>Pararcticibacter amylolyticus gen. nov., sp. nov., isolated from a rottenly hemp rope, and reclassification of Pedobacter tournemirensis as Pararcticibacter tournemirensis comb. nov.</title>
        <authorList>
            <person name="Cai Y."/>
        </authorList>
    </citation>
    <scope>NUCLEOTIDE SEQUENCE [LARGE SCALE GENOMIC DNA]</scope>
    <source>
        <strain evidence="1 2">TF5-37.2-LB10</strain>
    </source>
</reference>
<dbReference type="Gene3D" id="3.40.50.150">
    <property type="entry name" value="Vaccinia Virus protein VP39"/>
    <property type="match status" value="1"/>
</dbReference>
<dbReference type="EMBL" id="VWNE01000022">
    <property type="protein sequence ID" value="KAA8481647.1"/>
    <property type="molecule type" value="Genomic_DNA"/>
</dbReference>
<comment type="caution">
    <text evidence="1">The sequence shown here is derived from an EMBL/GenBank/DDBJ whole genome shotgun (WGS) entry which is preliminary data.</text>
</comment>
<dbReference type="AlphaFoldDB" id="A0A5M9H986"/>
<accession>A0A5M9H986</accession>
<dbReference type="RefSeq" id="WP_141813696.1">
    <property type="nucleotide sequence ID" value="NZ_VFPL01000001.1"/>
</dbReference>
<keyword evidence="1" id="KW-0808">Transferase</keyword>
<proteinExistence type="predicted"/>
<keyword evidence="1" id="KW-0489">Methyltransferase</keyword>
<gene>
    <name evidence="1" type="ORF">F1649_14005</name>
</gene>
<sequence>MNAIEEYFRKNDQRLIHKWNHYFDIYEKHFNRFKDKEVVILEIGVSQGGSLQMWKNYFGPNAKIYGIDINPKCKELEEENIKIFIGSQSDRKFLRTVKEQLPPIDILIDDGGHTMRQQIISYEELFSAISENGLYLCEDLHTSYWLSHGGGHKRRGTFIEYSKNFIDSLNAYHSEQRSLKINEFTRSVHSIHYYDSIVVVEKKTRSAPFDEKTGTPSFQNPVRKNKFQKLGDRLEKESLTVINKVLRFFRLGGFIWK</sequence>
<dbReference type="InterPro" id="IPR029063">
    <property type="entry name" value="SAM-dependent_MTases_sf"/>
</dbReference>
<evidence type="ECO:0000313" key="1">
    <source>
        <dbReference type="EMBL" id="KAA8481647.1"/>
    </source>
</evidence>
<dbReference type="GO" id="GO:0032259">
    <property type="term" value="P:methylation"/>
    <property type="evidence" value="ECO:0007669"/>
    <property type="project" value="UniProtKB-KW"/>
</dbReference>
<name>A0A5M9H986_9SPHI</name>